<feature type="transmembrane region" description="Helical" evidence="7">
    <location>
        <begin position="22"/>
        <end position="40"/>
    </location>
</feature>
<keyword evidence="3 7" id="KW-0808">Transferase</keyword>
<dbReference type="eggNOG" id="COG0682">
    <property type="taxonomic scope" value="Bacteria"/>
</dbReference>
<comment type="subcellular location">
    <subcellularLocation>
        <location evidence="7">Cell membrane</location>
        <topology evidence="7">Multi-pass membrane protein</topology>
    </subcellularLocation>
</comment>
<reference evidence="8 9" key="1">
    <citation type="journal article" date="2013" name="Genome Biol. Evol.">
        <title>Genome evolution and phylogenomic analysis of candidatus kinetoplastibacterium, the betaproteobacterial endosymbionts of strigomonas and angomonas.</title>
        <authorList>
            <person name="Alves J.M."/>
            <person name="Serrano M.G."/>
            <person name="Maia da Silva F."/>
            <person name="Voegtly L.J."/>
            <person name="Matveyev A.V."/>
            <person name="Teixeira M.M."/>
            <person name="Camargo E.P."/>
            <person name="Buck G.A."/>
        </authorList>
    </citation>
    <scope>NUCLEOTIDE SEQUENCE [LARGE SCALE GENOMIC DNA]</scope>
    <source>
        <strain evidence="8 9">TCC290E</strain>
    </source>
</reference>
<dbReference type="GO" id="GO:0008961">
    <property type="term" value="F:phosphatidylglycerol-prolipoprotein diacylglyceryl transferase activity"/>
    <property type="evidence" value="ECO:0007669"/>
    <property type="project" value="UniProtKB-UniRule"/>
</dbReference>
<dbReference type="UniPathway" id="UPA00664"/>
<comment type="function">
    <text evidence="7">Catalyzes the transfer of the diacylglyceryl group from phosphatidylglycerol to the sulfhydryl group of the N-terminal cysteine of a prolipoprotein, the first step in the formation of mature lipoproteins.</text>
</comment>
<dbReference type="OrthoDB" id="871140at2"/>
<feature type="transmembrane region" description="Helical" evidence="7">
    <location>
        <begin position="233"/>
        <end position="256"/>
    </location>
</feature>
<dbReference type="InterPro" id="IPR001640">
    <property type="entry name" value="Lgt"/>
</dbReference>
<dbReference type="EC" id="2.5.1.145" evidence="7"/>
<evidence type="ECO:0000256" key="5">
    <source>
        <dbReference type="ARBA" id="ARBA00022989"/>
    </source>
</evidence>
<dbReference type="NCBIfam" id="TIGR00544">
    <property type="entry name" value="lgt"/>
    <property type="match status" value="1"/>
</dbReference>
<dbReference type="PROSITE" id="PS01311">
    <property type="entry name" value="LGT"/>
    <property type="match status" value="1"/>
</dbReference>
<feature type="binding site" evidence="7">
    <location>
        <position position="143"/>
    </location>
    <ligand>
        <name>a 1,2-diacyl-sn-glycero-3-phospho-(1'-sn-glycerol)</name>
        <dbReference type="ChEBI" id="CHEBI:64716"/>
    </ligand>
</feature>
<keyword evidence="2 7" id="KW-1003">Cell membrane</keyword>
<evidence type="ECO:0000313" key="8">
    <source>
        <dbReference type="EMBL" id="AGF48562.1"/>
    </source>
</evidence>
<dbReference type="EMBL" id="CP003805">
    <property type="protein sequence ID" value="AGF48562.1"/>
    <property type="molecule type" value="Genomic_DNA"/>
</dbReference>
<dbReference type="STRING" id="1208920.CONE_0001"/>
<comment type="catalytic activity">
    <reaction evidence="7">
        <text>L-cysteinyl-[prolipoprotein] + a 1,2-diacyl-sn-glycero-3-phospho-(1'-sn-glycerol) = an S-1,2-diacyl-sn-glyceryl-L-cysteinyl-[prolipoprotein] + sn-glycerol 1-phosphate + H(+)</text>
        <dbReference type="Rhea" id="RHEA:56712"/>
        <dbReference type="Rhea" id="RHEA-COMP:14679"/>
        <dbReference type="Rhea" id="RHEA-COMP:14680"/>
        <dbReference type="ChEBI" id="CHEBI:15378"/>
        <dbReference type="ChEBI" id="CHEBI:29950"/>
        <dbReference type="ChEBI" id="CHEBI:57685"/>
        <dbReference type="ChEBI" id="CHEBI:64716"/>
        <dbReference type="ChEBI" id="CHEBI:140658"/>
        <dbReference type="EC" id="2.5.1.145"/>
    </reaction>
</comment>
<organism evidence="8 9">
    <name type="scientific">Candidatus Kinetoplastidibacterium stringomonadis TCC290E</name>
    <dbReference type="NCBI Taxonomy" id="1208920"/>
    <lineage>
        <taxon>Bacteria</taxon>
        <taxon>Pseudomonadati</taxon>
        <taxon>Pseudomonadota</taxon>
        <taxon>Betaproteobacteria</taxon>
        <taxon>Candidatus Kinetoplastidibacterium</taxon>
    </lineage>
</organism>
<evidence type="ECO:0000256" key="3">
    <source>
        <dbReference type="ARBA" id="ARBA00022679"/>
    </source>
</evidence>
<dbReference type="Proteomes" id="UP000011541">
    <property type="component" value="Chromosome"/>
</dbReference>
<keyword evidence="4 7" id="KW-0812">Transmembrane</keyword>
<name>M1LSN6_9PROT</name>
<keyword evidence="8" id="KW-0449">Lipoprotein</keyword>
<dbReference type="PANTHER" id="PTHR30589:SF0">
    <property type="entry name" value="PHOSPHATIDYLGLYCEROL--PROLIPOPROTEIN DIACYLGLYCERYL TRANSFERASE"/>
    <property type="match status" value="1"/>
</dbReference>
<evidence type="ECO:0000256" key="7">
    <source>
        <dbReference type="HAMAP-Rule" id="MF_01147"/>
    </source>
</evidence>
<dbReference type="Pfam" id="PF01790">
    <property type="entry name" value="LGT"/>
    <property type="match status" value="1"/>
</dbReference>
<dbReference type="HOGENOM" id="CLU_013386_1_0_4"/>
<evidence type="ECO:0000313" key="9">
    <source>
        <dbReference type="Proteomes" id="UP000011541"/>
    </source>
</evidence>
<dbReference type="KEGG" id="kon:CONE_0001"/>
<dbReference type="PATRIC" id="fig|1208920.3.peg.558"/>
<feature type="transmembrane region" description="Helical" evidence="7">
    <location>
        <begin position="204"/>
        <end position="221"/>
    </location>
</feature>
<comment type="pathway">
    <text evidence="7">Protein modification; lipoprotein biosynthesis (diacylglyceryl transfer).</text>
</comment>
<evidence type="ECO:0000256" key="6">
    <source>
        <dbReference type="ARBA" id="ARBA00023136"/>
    </source>
</evidence>
<proteinExistence type="inferred from homology"/>
<accession>M1LSN6</accession>
<dbReference type="AlphaFoldDB" id="M1LSN6"/>
<dbReference type="RefSeq" id="WP_015397247.1">
    <property type="nucleotide sequence ID" value="NC_020299.1"/>
</dbReference>
<comment type="similarity">
    <text evidence="1 7">Belongs to the Lgt family.</text>
</comment>
<sequence>MAIKYSELNINPVAVQIGDLSIHWYGITYLIGFLMVYILGEIKLRNNPIKKKKIKNLADLLLYGMLGAIIGGRIGYVTIYRPFYFFYHPLDILRLWEGGMSFHGGLIGAIISLFLYAKHNNTSLFDITDFISTIVPPAIGMGRIGNFINGELCGYPTDLFFGVIFDETYDDLARHPSQLYESILEGPVLFLIMYIFSKKNRKKGTTSSIFLITYGILRYIAELWREPDHFLGTIFIDLSMGQILSILTIFVGVILLKICTK</sequence>
<evidence type="ECO:0000256" key="1">
    <source>
        <dbReference type="ARBA" id="ARBA00007150"/>
    </source>
</evidence>
<keyword evidence="6 7" id="KW-0472">Membrane</keyword>
<keyword evidence="5 7" id="KW-1133">Transmembrane helix</keyword>
<gene>
    <name evidence="7" type="primary">lgt</name>
    <name evidence="8" type="ORF">CONE_0001</name>
</gene>
<protein>
    <recommendedName>
        <fullName evidence="7">Phosphatidylglycerol--prolipoprotein diacylglyceryl transferase</fullName>
        <ecNumber evidence="7">2.5.1.145</ecNumber>
    </recommendedName>
</protein>
<feature type="transmembrane region" description="Helical" evidence="7">
    <location>
        <begin position="60"/>
        <end position="80"/>
    </location>
</feature>
<dbReference type="GO" id="GO:0042158">
    <property type="term" value="P:lipoprotein biosynthetic process"/>
    <property type="evidence" value="ECO:0007669"/>
    <property type="project" value="UniProtKB-UniRule"/>
</dbReference>
<dbReference type="GO" id="GO:0005886">
    <property type="term" value="C:plasma membrane"/>
    <property type="evidence" value="ECO:0007669"/>
    <property type="project" value="UniProtKB-SubCell"/>
</dbReference>
<evidence type="ECO:0000256" key="4">
    <source>
        <dbReference type="ARBA" id="ARBA00022692"/>
    </source>
</evidence>
<dbReference type="PANTHER" id="PTHR30589">
    <property type="entry name" value="PROLIPOPROTEIN DIACYLGLYCERYL TRANSFERASE"/>
    <property type="match status" value="1"/>
</dbReference>
<dbReference type="HAMAP" id="MF_01147">
    <property type="entry name" value="Lgt"/>
    <property type="match status" value="1"/>
</dbReference>
<evidence type="ECO:0000256" key="2">
    <source>
        <dbReference type="ARBA" id="ARBA00022475"/>
    </source>
</evidence>
<feature type="transmembrane region" description="Helical" evidence="7">
    <location>
        <begin position="100"/>
        <end position="117"/>
    </location>
</feature>
<keyword evidence="9" id="KW-1185">Reference proteome</keyword>